<gene>
    <name evidence="1" type="ORF">UV58_C0022G0002</name>
</gene>
<dbReference type="Proteomes" id="UP000034810">
    <property type="component" value="Unassembled WGS sequence"/>
</dbReference>
<sequence length="205" mass="24068">MDGPISDDFIKIINPIFSRRTVDDKLLDFGCGDGKFFSLFVKYFTKENIFGVDVSRIRIGRCQKRGWKNSYLIKYNEKTSFADNFFDYINMNQVIEHIPYGQIDFWLAEISRVLKPDGFLILTTPNYPVKRIYDIVGALINFKWSQLFDDPTHVSFYNFSKVSRLMKRYFDGVLIKPSGGRLFSIFKNNFFSHKIIVLCSKKKKL</sequence>
<dbReference type="EMBL" id="LCFA01000022">
    <property type="protein sequence ID" value="KKS81406.1"/>
    <property type="molecule type" value="Genomic_DNA"/>
</dbReference>
<dbReference type="Gene3D" id="3.40.50.150">
    <property type="entry name" value="Vaccinia Virus protein VP39"/>
    <property type="match status" value="1"/>
</dbReference>
<dbReference type="AlphaFoldDB" id="A0A0G1EEC3"/>
<organism evidence="1 2">
    <name type="scientific">Candidatus Wolfebacteria bacterium GW2011_GWC1_43_10</name>
    <dbReference type="NCBI Taxonomy" id="1619011"/>
    <lineage>
        <taxon>Bacteria</taxon>
        <taxon>Candidatus Wolfeibacteriota</taxon>
    </lineage>
</organism>
<dbReference type="Pfam" id="PF13489">
    <property type="entry name" value="Methyltransf_23"/>
    <property type="match status" value="1"/>
</dbReference>
<dbReference type="PANTHER" id="PTHR43591">
    <property type="entry name" value="METHYLTRANSFERASE"/>
    <property type="match status" value="1"/>
</dbReference>
<dbReference type="CDD" id="cd02440">
    <property type="entry name" value="AdoMet_MTases"/>
    <property type="match status" value="1"/>
</dbReference>
<reference evidence="1 2" key="1">
    <citation type="journal article" date="2015" name="Nature">
        <title>rRNA introns, odd ribosomes, and small enigmatic genomes across a large radiation of phyla.</title>
        <authorList>
            <person name="Brown C.T."/>
            <person name="Hug L.A."/>
            <person name="Thomas B.C."/>
            <person name="Sharon I."/>
            <person name="Castelle C.J."/>
            <person name="Singh A."/>
            <person name="Wilkins M.J."/>
            <person name="Williams K.H."/>
            <person name="Banfield J.F."/>
        </authorList>
    </citation>
    <scope>NUCLEOTIDE SEQUENCE [LARGE SCALE GENOMIC DNA]</scope>
</reference>
<evidence type="ECO:0000313" key="1">
    <source>
        <dbReference type="EMBL" id="KKS81406.1"/>
    </source>
</evidence>
<evidence type="ECO:0008006" key="3">
    <source>
        <dbReference type="Google" id="ProtNLM"/>
    </source>
</evidence>
<comment type="caution">
    <text evidence="1">The sequence shown here is derived from an EMBL/GenBank/DDBJ whole genome shotgun (WGS) entry which is preliminary data.</text>
</comment>
<dbReference type="InterPro" id="IPR029063">
    <property type="entry name" value="SAM-dependent_MTases_sf"/>
</dbReference>
<proteinExistence type="predicted"/>
<dbReference type="SUPFAM" id="SSF53335">
    <property type="entry name" value="S-adenosyl-L-methionine-dependent methyltransferases"/>
    <property type="match status" value="1"/>
</dbReference>
<accession>A0A0G1EEC3</accession>
<evidence type="ECO:0000313" key="2">
    <source>
        <dbReference type="Proteomes" id="UP000034810"/>
    </source>
</evidence>
<protein>
    <recommendedName>
        <fullName evidence="3">Methyltransferase type 11</fullName>
    </recommendedName>
</protein>
<dbReference type="GO" id="GO:0008168">
    <property type="term" value="F:methyltransferase activity"/>
    <property type="evidence" value="ECO:0007669"/>
    <property type="project" value="TreeGrafter"/>
</dbReference>
<name>A0A0G1EEC3_9BACT</name>
<dbReference type="PANTHER" id="PTHR43591:SF24">
    <property type="entry name" value="2-METHOXY-6-POLYPRENYL-1,4-BENZOQUINOL METHYLASE, MITOCHONDRIAL"/>
    <property type="match status" value="1"/>
</dbReference>